<accession>A0A1C7N6I9</accession>
<evidence type="ECO:0000313" key="4">
    <source>
        <dbReference type="EMBL" id="OBZ84763.1"/>
    </source>
</evidence>
<evidence type="ECO:0000256" key="3">
    <source>
        <dbReference type="SAM" id="SignalP"/>
    </source>
</evidence>
<evidence type="ECO:0000313" key="5">
    <source>
        <dbReference type="Proteomes" id="UP000093000"/>
    </source>
</evidence>
<dbReference type="EMBL" id="LUGH01000472">
    <property type="protein sequence ID" value="OBZ84763.1"/>
    <property type="molecule type" value="Genomic_DNA"/>
</dbReference>
<dbReference type="InParanoid" id="A0A1C7N6I9"/>
<feature type="region of interest" description="Disordered" evidence="1">
    <location>
        <begin position="45"/>
        <end position="67"/>
    </location>
</feature>
<proteinExistence type="predicted"/>
<feature type="signal peptide" evidence="3">
    <location>
        <begin position="1"/>
        <end position="23"/>
    </location>
</feature>
<sequence>MRFSIVQSLYLAILAILTVSVAAKSVDHGLLANDNLAHHYLSRRAEAHGSTNETATPVKKKKDTGPYSNPEILSTGTLFYVGVGVTVLLWTTGKIIDIKIERQERYAEKLAHSI</sequence>
<dbReference type="AlphaFoldDB" id="A0A1C7N6I9"/>
<keyword evidence="2" id="KW-0812">Transmembrane</keyword>
<feature type="transmembrane region" description="Helical" evidence="2">
    <location>
        <begin position="77"/>
        <end position="96"/>
    </location>
</feature>
<protein>
    <submittedName>
        <fullName evidence="4">Uncharacterized protein</fullName>
    </submittedName>
</protein>
<gene>
    <name evidence="4" type="ORF">A0J61_07182</name>
</gene>
<evidence type="ECO:0000256" key="2">
    <source>
        <dbReference type="SAM" id="Phobius"/>
    </source>
</evidence>
<name>A0A1C7N6I9_9FUNG</name>
<dbReference type="OrthoDB" id="2438895at2759"/>
<keyword evidence="5" id="KW-1185">Reference proteome</keyword>
<dbReference type="Proteomes" id="UP000093000">
    <property type="component" value="Unassembled WGS sequence"/>
</dbReference>
<evidence type="ECO:0000256" key="1">
    <source>
        <dbReference type="SAM" id="MobiDB-lite"/>
    </source>
</evidence>
<keyword evidence="2" id="KW-1133">Transmembrane helix</keyword>
<reference evidence="4 5" key="1">
    <citation type="submission" date="2016-03" db="EMBL/GenBank/DDBJ databases">
        <title>Choanephora cucurbitarum.</title>
        <authorList>
            <person name="Min B."/>
            <person name="Park H."/>
            <person name="Park J.-H."/>
            <person name="Shin H.-D."/>
            <person name="Choi I.-G."/>
        </authorList>
    </citation>
    <scope>NUCLEOTIDE SEQUENCE [LARGE SCALE GENOMIC DNA]</scope>
    <source>
        <strain evidence="4 5">KUS-F28377</strain>
    </source>
</reference>
<keyword evidence="2" id="KW-0472">Membrane</keyword>
<feature type="chain" id="PRO_5008889508" evidence="3">
    <location>
        <begin position="24"/>
        <end position="114"/>
    </location>
</feature>
<keyword evidence="3" id="KW-0732">Signal</keyword>
<organism evidence="4 5">
    <name type="scientific">Choanephora cucurbitarum</name>
    <dbReference type="NCBI Taxonomy" id="101091"/>
    <lineage>
        <taxon>Eukaryota</taxon>
        <taxon>Fungi</taxon>
        <taxon>Fungi incertae sedis</taxon>
        <taxon>Mucoromycota</taxon>
        <taxon>Mucoromycotina</taxon>
        <taxon>Mucoromycetes</taxon>
        <taxon>Mucorales</taxon>
        <taxon>Mucorineae</taxon>
        <taxon>Choanephoraceae</taxon>
        <taxon>Choanephoroideae</taxon>
        <taxon>Choanephora</taxon>
    </lineage>
</organism>
<comment type="caution">
    <text evidence="4">The sequence shown here is derived from an EMBL/GenBank/DDBJ whole genome shotgun (WGS) entry which is preliminary data.</text>
</comment>